<dbReference type="PANTHER" id="PTHR43353">
    <property type="entry name" value="SUCCINATE-SEMIALDEHYDE DEHYDROGENASE, MITOCHONDRIAL"/>
    <property type="match status" value="1"/>
</dbReference>
<comment type="caution">
    <text evidence="6">The sequence shown here is derived from an EMBL/GenBank/DDBJ whole genome shotgun (WGS) entry which is preliminary data.</text>
</comment>
<dbReference type="OrthoDB" id="9812625at2"/>
<dbReference type="Gene3D" id="3.40.605.10">
    <property type="entry name" value="Aldehyde Dehydrogenase, Chain A, domain 1"/>
    <property type="match status" value="1"/>
</dbReference>
<dbReference type="InterPro" id="IPR050740">
    <property type="entry name" value="Aldehyde_DH_Superfamily"/>
</dbReference>
<dbReference type="Gene3D" id="3.40.309.10">
    <property type="entry name" value="Aldehyde Dehydrogenase, Chain A, domain 2"/>
    <property type="match status" value="1"/>
</dbReference>
<dbReference type="Proteomes" id="UP000288212">
    <property type="component" value="Unassembled WGS sequence"/>
</dbReference>
<proteinExistence type="inferred from homology"/>
<dbReference type="AlphaFoldDB" id="A0A432VUH4"/>
<dbReference type="InterPro" id="IPR016161">
    <property type="entry name" value="Ald_DH/histidinol_DH"/>
</dbReference>
<sequence length="485" mass="51532">MSDIRPNLRKFIYEQCLINGEWRSADSGKTIAVTNPATQEVIAHVPNCGATETEHAIQAAATALPAWRQKTAAERAQVLKRWHALVMENQQALGELMTLEQGKPVAEAKGEIAYAASYIEWFAEEARRSYGETIPGLTASQRIIVTREPVGVCAAITPWNFPAAMITRKVAPALAVGCTIVVKPASETPLTALALAALAQEAGVPNGVFSVVTGDAKTIGEAFTSSELVRKISFTGSTAVGATLMAASAPTLKRISLELGGNAPFIVFDDADLDKAAQGLIDSKFRNAGQTCVCANRVYVQRSIADAFTQKLLEKVRALNVGNGFDDGVTIGPLISEKAVEKVEKHIADAKQHGAEVVYGGARHELGGTWFQPTVLSNGTPDMLCTKEETFGPVVPLIPFDSEEEALGYANASEFGLAAYFYARDAGRIRRVAEGIEAGMVGVNTGLISNATAPFGGVKASGMGREGGHQGLDEYTELKYVCIDV</sequence>
<dbReference type="CDD" id="cd07103">
    <property type="entry name" value="ALDH_F5_SSADH_GabD"/>
    <property type="match status" value="1"/>
</dbReference>
<evidence type="ECO:0000256" key="2">
    <source>
        <dbReference type="ARBA" id="ARBA00023002"/>
    </source>
</evidence>
<evidence type="ECO:0000256" key="4">
    <source>
        <dbReference type="RuleBase" id="RU003345"/>
    </source>
</evidence>
<dbReference type="NCBIfam" id="TIGR01780">
    <property type="entry name" value="SSADH"/>
    <property type="match status" value="1"/>
</dbReference>
<dbReference type="PANTHER" id="PTHR43353:SF5">
    <property type="entry name" value="SUCCINATE-SEMIALDEHYDE DEHYDROGENASE, MITOCHONDRIAL"/>
    <property type="match status" value="1"/>
</dbReference>
<reference evidence="6 7" key="1">
    <citation type="journal article" date="2011" name="Front. Microbiol.">
        <title>Genomic signatures of strain selection and enhancement in Bacillus atrophaeus var. globigii, a historical biowarfare simulant.</title>
        <authorList>
            <person name="Gibbons H.S."/>
            <person name="Broomall S.M."/>
            <person name="McNew L.A."/>
            <person name="Daligault H."/>
            <person name="Chapman C."/>
            <person name="Bruce D."/>
            <person name="Karavis M."/>
            <person name="Krepps M."/>
            <person name="McGregor P.A."/>
            <person name="Hong C."/>
            <person name="Park K.H."/>
            <person name="Akmal A."/>
            <person name="Feldman A."/>
            <person name="Lin J.S."/>
            <person name="Chang W.E."/>
            <person name="Higgs B.W."/>
            <person name="Demirev P."/>
            <person name="Lindquist J."/>
            <person name="Liem A."/>
            <person name="Fochler E."/>
            <person name="Read T.D."/>
            <person name="Tapia R."/>
            <person name="Johnson S."/>
            <person name="Bishop-Lilly K.A."/>
            <person name="Detter C."/>
            <person name="Han C."/>
            <person name="Sozhamannan S."/>
            <person name="Rosenzweig C.N."/>
            <person name="Skowronski E.W."/>
        </authorList>
    </citation>
    <scope>NUCLEOTIDE SEQUENCE [LARGE SCALE GENOMIC DNA]</scope>
    <source>
        <strain evidence="6 7">AK5</strain>
    </source>
</reference>
<comment type="similarity">
    <text evidence="1 4">Belongs to the aldehyde dehydrogenase family.</text>
</comment>
<dbReference type="InterPro" id="IPR016162">
    <property type="entry name" value="Ald_DH_N"/>
</dbReference>
<dbReference type="EMBL" id="PIPI01000003">
    <property type="protein sequence ID" value="RUO20184.1"/>
    <property type="molecule type" value="Genomic_DNA"/>
</dbReference>
<keyword evidence="2 4" id="KW-0560">Oxidoreductase</keyword>
<dbReference type="InterPro" id="IPR015590">
    <property type="entry name" value="Aldehyde_DH_dom"/>
</dbReference>
<keyword evidence="7" id="KW-1185">Reference proteome</keyword>
<evidence type="ECO:0000313" key="6">
    <source>
        <dbReference type="EMBL" id="RUO20184.1"/>
    </source>
</evidence>
<gene>
    <name evidence="6" type="primary">gabD</name>
    <name evidence="6" type="ORF">CWE06_06040</name>
</gene>
<dbReference type="GO" id="GO:0004777">
    <property type="term" value="F:succinate-semialdehyde dehydrogenase (NAD+) activity"/>
    <property type="evidence" value="ECO:0007669"/>
    <property type="project" value="TreeGrafter"/>
</dbReference>
<evidence type="ECO:0000313" key="7">
    <source>
        <dbReference type="Proteomes" id="UP000288212"/>
    </source>
</evidence>
<dbReference type="GO" id="GO:0009450">
    <property type="term" value="P:gamma-aminobutyric acid catabolic process"/>
    <property type="evidence" value="ECO:0007669"/>
    <property type="project" value="InterPro"/>
</dbReference>
<evidence type="ECO:0000259" key="5">
    <source>
        <dbReference type="Pfam" id="PF00171"/>
    </source>
</evidence>
<dbReference type="InterPro" id="IPR016160">
    <property type="entry name" value="Ald_DH_CS_CYS"/>
</dbReference>
<dbReference type="EC" id="1.2.1.16" evidence="6"/>
<accession>A0A432VUH4</accession>
<dbReference type="InterPro" id="IPR010102">
    <property type="entry name" value="Succ_semiAld_DH"/>
</dbReference>
<protein>
    <submittedName>
        <fullName evidence="6">Succinate-semialdehyde dehydrogenase (NADP(+))</fullName>
        <ecNumber evidence="6">1.2.1.16</ecNumber>
    </submittedName>
</protein>
<dbReference type="PROSITE" id="PS00070">
    <property type="entry name" value="ALDEHYDE_DEHYDR_CYS"/>
    <property type="match status" value="1"/>
</dbReference>
<feature type="domain" description="Aldehyde dehydrogenase" evidence="5">
    <location>
        <begin position="22"/>
        <end position="481"/>
    </location>
</feature>
<name>A0A432VUH4_9GAMM</name>
<feature type="active site" evidence="3">
    <location>
        <position position="258"/>
    </location>
</feature>
<dbReference type="FunFam" id="3.40.605.10:FF:000005">
    <property type="entry name" value="Succinate-semialdehyde dehydrogenase I"/>
    <property type="match status" value="1"/>
</dbReference>
<dbReference type="InterPro" id="IPR016163">
    <property type="entry name" value="Ald_DH_C"/>
</dbReference>
<evidence type="ECO:0000256" key="1">
    <source>
        <dbReference type="ARBA" id="ARBA00009986"/>
    </source>
</evidence>
<dbReference type="SUPFAM" id="SSF53720">
    <property type="entry name" value="ALDH-like"/>
    <property type="match status" value="1"/>
</dbReference>
<evidence type="ECO:0000256" key="3">
    <source>
        <dbReference type="PROSITE-ProRule" id="PRU10007"/>
    </source>
</evidence>
<dbReference type="InterPro" id="IPR029510">
    <property type="entry name" value="Ald_DH_CS_GLU"/>
</dbReference>
<dbReference type="PROSITE" id="PS00687">
    <property type="entry name" value="ALDEHYDE_DEHYDR_GLU"/>
    <property type="match status" value="1"/>
</dbReference>
<dbReference type="FunFam" id="3.40.309.10:FF:000004">
    <property type="entry name" value="Succinate-semialdehyde dehydrogenase I"/>
    <property type="match status" value="1"/>
</dbReference>
<organism evidence="6 7">
    <name type="scientific">Aliidiomarina haloalkalitolerans</name>
    <dbReference type="NCBI Taxonomy" id="859059"/>
    <lineage>
        <taxon>Bacteria</taxon>
        <taxon>Pseudomonadati</taxon>
        <taxon>Pseudomonadota</taxon>
        <taxon>Gammaproteobacteria</taxon>
        <taxon>Alteromonadales</taxon>
        <taxon>Idiomarinaceae</taxon>
        <taxon>Aliidiomarina</taxon>
    </lineage>
</organism>
<dbReference type="Pfam" id="PF00171">
    <property type="entry name" value="Aldedh"/>
    <property type="match status" value="1"/>
</dbReference>